<dbReference type="EMBL" id="LOSN02000001">
    <property type="protein sequence ID" value="PNP27175.1"/>
    <property type="molecule type" value="Genomic_DNA"/>
</dbReference>
<proteinExistence type="predicted"/>
<reference evidence="1" key="1">
    <citation type="submission" date="2017-12" db="EMBL/GenBank/DDBJ databases">
        <title>FDA dAtabase for Regulatory Grade micrObial Sequences (FDA-ARGOS): Supporting development and validation of Infectious Disease Dx tests.</title>
        <authorList>
            <person name="Hoffmann M."/>
            <person name="Allard M."/>
            <person name="Evans P."/>
            <person name="Brown E."/>
            <person name="Tallon L.J."/>
            <person name="Sadzewicz L."/>
            <person name="Sengamalay N."/>
            <person name="Ott S."/>
            <person name="Godinez A."/>
            <person name="Nagaraj S."/>
            <person name="Vavikolanu K."/>
            <person name="Aluvathingal J."/>
            <person name="Nadendla S."/>
            <person name="Hobson J."/>
            <person name="Sichtig H."/>
        </authorList>
    </citation>
    <scope>NUCLEOTIDE SEQUENCE [LARGE SCALE GENOMIC DNA]</scope>
    <source>
        <strain evidence="1">FDAARGOS_97</strain>
    </source>
</reference>
<keyword evidence="2" id="KW-1185">Reference proteome</keyword>
<organism evidence="1 2">
    <name type="scientific">Vibrio alginolyticus</name>
    <dbReference type="NCBI Taxonomy" id="663"/>
    <lineage>
        <taxon>Bacteria</taxon>
        <taxon>Pseudomonadati</taxon>
        <taxon>Pseudomonadota</taxon>
        <taxon>Gammaproteobacteria</taxon>
        <taxon>Vibrionales</taxon>
        <taxon>Vibrionaceae</taxon>
        <taxon>Vibrio</taxon>
    </lineage>
</organism>
<evidence type="ECO:0000313" key="2">
    <source>
        <dbReference type="Proteomes" id="UP000054316"/>
    </source>
</evidence>
<evidence type="ECO:0000313" key="1">
    <source>
        <dbReference type="EMBL" id="PNP27175.1"/>
    </source>
</evidence>
<protein>
    <submittedName>
        <fullName evidence="1">Uncharacterized protein</fullName>
    </submittedName>
</protein>
<dbReference type="Pfam" id="PF15575">
    <property type="entry name" value="Imm49"/>
    <property type="match status" value="1"/>
</dbReference>
<sequence>MRCSHLNRALTNSFDPVYKLKRNVYMTSKEHFKPMPCHADHLKRLSNPYGMKCKLLLDDFELYSKIGKVDLYRVSLAGLYLTSSLYHKAGDIESSLRAMDMHQYFDIKLVQSQLLSNGETISVVLPKAEVTLVAKKEEYNALDGARYLTYLSWLSLFCEQVSDIEYLANLADHPNTEWYNVRSRTFFELQMVMLGIKSGDVKSLIQKFIDVSTPEYLEGLAFEHANLVDLPTINVMTKVLNKSGCGEAEYQQAMYEAVKGHHKYWSQKKLKEERVGYFAMPLLALAKLTYQKYGFRLGFETDYVPEVFYTRNMPEPSYSFLDIYKS</sequence>
<dbReference type="Proteomes" id="UP000054316">
    <property type="component" value="Unassembled WGS sequence"/>
</dbReference>
<name>A0ABX4XFF9_VIBAL</name>
<comment type="caution">
    <text evidence="1">The sequence shown here is derived from an EMBL/GenBank/DDBJ whole genome shotgun (WGS) entry which is preliminary data.</text>
</comment>
<accession>A0ABX4XFF9</accession>
<dbReference type="InterPro" id="IPR029074">
    <property type="entry name" value="Imm49"/>
</dbReference>
<gene>
    <name evidence="1" type="ORF">AL553_012310</name>
</gene>